<comment type="pathway">
    <text evidence="3">Porphyrin-containing compound metabolism; protoporphyrin-IX biosynthesis; coproporphyrinogen-III from 5-aminolevulinate: step 2/4.</text>
</comment>
<dbReference type="InterPro" id="IPR022418">
    <property type="entry name" value="Porphobilinogen_deaminase_C"/>
</dbReference>
<dbReference type="InterPro" id="IPR036803">
    <property type="entry name" value="Porphobilinogen_deaminase_C_sf"/>
</dbReference>
<dbReference type="GO" id="GO:0005737">
    <property type="term" value="C:cytoplasm"/>
    <property type="evidence" value="ECO:0007669"/>
    <property type="project" value="TreeGrafter"/>
</dbReference>
<evidence type="ECO:0000256" key="7">
    <source>
        <dbReference type="ARBA" id="ARBA00023244"/>
    </source>
</evidence>
<dbReference type="PRINTS" id="PR00151">
    <property type="entry name" value="PORPHBDMNASE"/>
</dbReference>
<evidence type="ECO:0000313" key="12">
    <source>
        <dbReference type="EMBL" id="CAD8457653.1"/>
    </source>
</evidence>
<gene>
    <name evidence="12" type="ORF">LAMO00422_LOCUS16602</name>
    <name evidence="13" type="ORF">LAMO00422_LOCUS16603</name>
    <name evidence="14" type="ORF">LAMO00422_LOCUS16604</name>
    <name evidence="15" type="ORF">LAMO00422_LOCUS16605</name>
    <name evidence="16" type="ORF">LAMO00422_LOCUS16606</name>
    <name evidence="17" type="ORF">LAMO00422_LOCUS16607</name>
    <name evidence="18" type="ORF">LAMO00422_LOCUS16608</name>
    <name evidence="19" type="ORF">LAMO00422_LOCUS16609</name>
</gene>
<feature type="signal peptide" evidence="9">
    <location>
        <begin position="1"/>
        <end position="18"/>
    </location>
</feature>
<keyword evidence="9" id="KW-0732">Signal</keyword>
<dbReference type="NCBIfam" id="TIGR00212">
    <property type="entry name" value="hemC"/>
    <property type="match status" value="1"/>
</dbReference>
<evidence type="ECO:0000313" key="18">
    <source>
        <dbReference type="EMBL" id="CAD8457659.1"/>
    </source>
</evidence>
<accession>A0A6T6X701</accession>
<dbReference type="EMBL" id="HBEM01024459">
    <property type="protein sequence ID" value="CAD8457656.1"/>
    <property type="molecule type" value="Transcribed_RNA"/>
</dbReference>
<dbReference type="SUPFAM" id="SSF54782">
    <property type="entry name" value="Porphobilinogen deaminase (hydroxymethylbilane synthase), C-terminal domain"/>
    <property type="match status" value="1"/>
</dbReference>
<dbReference type="PANTHER" id="PTHR11557:SF0">
    <property type="entry name" value="PORPHOBILINOGEN DEAMINASE"/>
    <property type="match status" value="1"/>
</dbReference>
<keyword evidence="6" id="KW-0808">Transferase</keyword>
<dbReference type="SUPFAM" id="SSF53850">
    <property type="entry name" value="Periplasmic binding protein-like II"/>
    <property type="match status" value="1"/>
</dbReference>
<name>A0A6T6X701_9EUKA</name>
<proteinExistence type="inferred from homology"/>
<dbReference type="EMBL" id="HBEM01024462">
    <property type="protein sequence ID" value="CAD8457658.1"/>
    <property type="molecule type" value="Transcribed_RNA"/>
</dbReference>
<evidence type="ECO:0000256" key="8">
    <source>
        <dbReference type="ARBA" id="ARBA00033064"/>
    </source>
</evidence>
<dbReference type="Gene3D" id="3.30.160.40">
    <property type="entry name" value="Porphobilinogen deaminase, C-terminal domain"/>
    <property type="match status" value="1"/>
</dbReference>
<dbReference type="InterPro" id="IPR022417">
    <property type="entry name" value="Porphobilin_deaminase_N"/>
</dbReference>
<feature type="domain" description="Porphobilinogen deaminase C-terminal" evidence="11">
    <location>
        <begin position="297"/>
        <end position="366"/>
    </location>
</feature>
<dbReference type="FunFam" id="3.40.190.10:FF:000004">
    <property type="entry name" value="Porphobilinogen deaminase"/>
    <property type="match status" value="1"/>
</dbReference>
<dbReference type="EMBL" id="HBEM01024458">
    <property type="protein sequence ID" value="CAD8457655.1"/>
    <property type="molecule type" value="Transcribed_RNA"/>
</dbReference>
<evidence type="ECO:0000256" key="4">
    <source>
        <dbReference type="ARBA" id="ARBA00005638"/>
    </source>
</evidence>
<dbReference type="EMBL" id="HBEM01024463">
    <property type="protein sequence ID" value="CAD8457659.1"/>
    <property type="molecule type" value="Transcribed_RNA"/>
</dbReference>
<evidence type="ECO:0000313" key="19">
    <source>
        <dbReference type="EMBL" id="CAD8457660.1"/>
    </source>
</evidence>
<evidence type="ECO:0000256" key="1">
    <source>
        <dbReference type="ARBA" id="ARBA00001916"/>
    </source>
</evidence>
<dbReference type="FunFam" id="3.40.190.10:FF:000101">
    <property type="entry name" value="Porphobilinogen deaminase, chloroplastic"/>
    <property type="match status" value="1"/>
</dbReference>
<sequence>MHLRISTTISLAVNVALAALLCVLALRSGQNLASPAMTTRAAASRGLFRVNPRAQRMAEIKSFAEYPHNSENPLRIGTRGSPLALAQAHETKKRLEEAFPHLRDGGVSINVISTEGDERLDIALAEIGGKGLFTKELDVQLLLNKVDICVHSMKDVPTYLPEGTILPCNLPREDTRDVFISNKAKSLAELPEGSVIGSASLRRQSQILARYPKLKVVNFRGNVQTRLKKLADGVVDATMLAYAGLKRMSMEEHATQIIEMDDMLPAISQGAIGIQCRTSDDASLEYLAALNHEETKTCVDCERAFLAALDGNCRTPIAGQAKIVDGKLHFRGLISRPDGTDLFEVVREGAPQDAVTIGKEAGEYLLPNIDEGFFIVPGQEGQVKLEAPTKAA</sequence>
<evidence type="ECO:0000313" key="15">
    <source>
        <dbReference type="EMBL" id="CAD8457656.1"/>
    </source>
</evidence>
<dbReference type="InterPro" id="IPR022419">
    <property type="entry name" value="Porphobilin_deaminase_cofac_BS"/>
</dbReference>
<evidence type="ECO:0000259" key="10">
    <source>
        <dbReference type="Pfam" id="PF01379"/>
    </source>
</evidence>
<dbReference type="PROSITE" id="PS00533">
    <property type="entry name" value="PORPHOBILINOGEN_DEAM"/>
    <property type="match status" value="1"/>
</dbReference>
<dbReference type="EMBL" id="HBEM01024461">
    <property type="protein sequence ID" value="CAD8457657.1"/>
    <property type="molecule type" value="Transcribed_RNA"/>
</dbReference>
<dbReference type="HAMAP" id="MF_00260">
    <property type="entry name" value="Porphobil_deam"/>
    <property type="match status" value="1"/>
</dbReference>
<evidence type="ECO:0000313" key="17">
    <source>
        <dbReference type="EMBL" id="CAD8457658.1"/>
    </source>
</evidence>
<evidence type="ECO:0000256" key="2">
    <source>
        <dbReference type="ARBA" id="ARBA00002869"/>
    </source>
</evidence>
<evidence type="ECO:0000256" key="6">
    <source>
        <dbReference type="ARBA" id="ARBA00022679"/>
    </source>
</evidence>
<evidence type="ECO:0000256" key="9">
    <source>
        <dbReference type="SAM" id="SignalP"/>
    </source>
</evidence>
<dbReference type="PANTHER" id="PTHR11557">
    <property type="entry name" value="PORPHOBILINOGEN DEAMINASE"/>
    <property type="match status" value="1"/>
</dbReference>
<comment type="function">
    <text evidence="2">Tetrapolymerization of the monopyrrole PBG into the hydroxymethylbilane pre-uroporphyrinogen in several discrete steps.</text>
</comment>
<reference evidence="16" key="1">
    <citation type="submission" date="2021-01" db="EMBL/GenBank/DDBJ databases">
        <authorList>
            <person name="Corre E."/>
            <person name="Pelletier E."/>
            <person name="Niang G."/>
            <person name="Scheremetjew M."/>
            <person name="Finn R."/>
            <person name="Kale V."/>
            <person name="Holt S."/>
            <person name="Cochrane G."/>
            <person name="Meng A."/>
            <person name="Brown T."/>
            <person name="Cohen L."/>
        </authorList>
    </citation>
    <scope>NUCLEOTIDE SEQUENCE</scope>
    <source>
        <strain evidence="16">CCMP2058</strain>
    </source>
</reference>
<evidence type="ECO:0000313" key="16">
    <source>
        <dbReference type="EMBL" id="CAD8457657.1"/>
    </source>
</evidence>
<protein>
    <recommendedName>
        <fullName evidence="5">hydroxymethylbilane synthase</fullName>
        <ecNumber evidence="5">2.5.1.61</ecNumber>
    </recommendedName>
    <alternativeName>
        <fullName evidence="8">Hydroxymethylbilane synthase</fullName>
    </alternativeName>
</protein>
<comment type="cofactor">
    <cofactor evidence="1">
        <name>dipyrromethane</name>
        <dbReference type="ChEBI" id="CHEBI:60342"/>
    </cofactor>
</comment>
<evidence type="ECO:0000313" key="13">
    <source>
        <dbReference type="EMBL" id="CAD8457654.1"/>
    </source>
</evidence>
<dbReference type="Gene3D" id="3.40.190.10">
    <property type="entry name" value="Periplasmic binding protein-like II"/>
    <property type="match status" value="2"/>
</dbReference>
<dbReference type="Pfam" id="PF01379">
    <property type="entry name" value="Porphobil_deam"/>
    <property type="match status" value="1"/>
</dbReference>
<organism evidence="16">
    <name type="scientific">Amorphochlora amoebiformis</name>
    <dbReference type="NCBI Taxonomy" id="1561963"/>
    <lineage>
        <taxon>Eukaryota</taxon>
        <taxon>Sar</taxon>
        <taxon>Rhizaria</taxon>
        <taxon>Cercozoa</taxon>
        <taxon>Chlorarachniophyceae</taxon>
        <taxon>Amorphochlora</taxon>
    </lineage>
</organism>
<keyword evidence="7" id="KW-0627">Porphyrin biosynthesis</keyword>
<dbReference type="UniPathway" id="UPA00251">
    <property type="reaction ID" value="UER00319"/>
</dbReference>
<evidence type="ECO:0000259" key="11">
    <source>
        <dbReference type="Pfam" id="PF03900"/>
    </source>
</evidence>
<evidence type="ECO:0000313" key="14">
    <source>
        <dbReference type="EMBL" id="CAD8457655.1"/>
    </source>
</evidence>
<feature type="chain" id="PRO_5035676756" description="hydroxymethylbilane synthase" evidence="9">
    <location>
        <begin position="19"/>
        <end position="392"/>
    </location>
</feature>
<dbReference type="EC" id="2.5.1.61" evidence="5"/>
<dbReference type="EMBL" id="HBEM01024464">
    <property type="protein sequence ID" value="CAD8457660.1"/>
    <property type="molecule type" value="Transcribed_RNA"/>
</dbReference>
<dbReference type="GO" id="GO:0006782">
    <property type="term" value="P:protoporphyrinogen IX biosynthetic process"/>
    <property type="evidence" value="ECO:0007669"/>
    <property type="project" value="UniProtKB-UniPathway"/>
</dbReference>
<evidence type="ECO:0000256" key="3">
    <source>
        <dbReference type="ARBA" id="ARBA00004735"/>
    </source>
</evidence>
<dbReference type="CDD" id="cd13648">
    <property type="entry name" value="PBP2_PBGD_1"/>
    <property type="match status" value="1"/>
</dbReference>
<evidence type="ECO:0000256" key="5">
    <source>
        <dbReference type="ARBA" id="ARBA00012655"/>
    </source>
</evidence>
<comment type="similarity">
    <text evidence="4">Belongs to the HMBS family.</text>
</comment>
<dbReference type="InterPro" id="IPR000860">
    <property type="entry name" value="HemC"/>
</dbReference>
<feature type="domain" description="Porphobilinogen deaminase N-terminal" evidence="10">
    <location>
        <begin position="74"/>
        <end position="282"/>
    </location>
</feature>
<dbReference type="AlphaFoldDB" id="A0A6T6X701"/>
<dbReference type="Pfam" id="PF03900">
    <property type="entry name" value="Porphobil_deamC"/>
    <property type="match status" value="1"/>
</dbReference>
<dbReference type="EMBL" id="HBEM01024456">
    <property type="protein sequence ID" value="CAD8457653.1"/>
    <property type="molecule type" value="Transcribed_RNA"/>
</dbReference>
<dbReference type="GO" id="GO:0004418">
    <property type="term" value="F:hydroxymethylbilane synthase activity"/>
    <property type="evidence" value="ECO:0007669"/>
    <property type="project" value="UniProtKB-EC"/>
</dbReference>
<dbReference type="EMBL" id="HBEM01024457">
    <property type="protein sequence ID" value="CAD8457654.1"/>
    <property type="molecule type" value="Transcribed_RNA"/>
</dbReference>